<protein>
    <submittedName>
        <fullName evidence="5">AAA family ATPase</fullName>
    </submittedName>
</protein>
<dbReference type="PANTHER" id="PTHR32071:SF119">
    <property type="entry name" value="SIGMA L-DEPENDENT TRANSCRIPTIONAL REGULATOR YPLP-RELATED"/>
    <property type="match status" value="1"/>
</dbReference>
<organism evidence="5 6">
    <name type="scientific">Bacillus nakamurai</name>
    <dbReference type="NCBI Taxonomy" id="1793963"/>
    <lineage>
        <taxon>Bacteria</taxon>
        <taxon>Bacillati</taxon>
        <taxon>Bacillota</taxon>
        <taxon>Bacilli</taxon>
        <taxon>Bacillales</taxon>
        <taxon>Bacillaceae</taxon>
        <taxon>Bacillus</taxon>
    </lineage>
</organism>
<keyword evidence="2" id="KW-0067">ATP-binding</keyword>
<dbReference type="PROSITE" id="PS50045">
    <property type="entry name" value="SIGMA54_INTERACT_4"/>
    <property type="match status" value="1"/>
</dbReference>
<dbReference type="SUPFAM" id="SSF52540">
    <property type="entry name" value="P-loop containing nucleoside triphosphate hydrolases"/>
    <property type="match status" value="1"/>
</dbReference>
<evidence type="ECO:0000256" key="1">
    <source>
        <dbReference type="ARBA" id="ARBA00022741"/>
    </source>
</evidence>
<keyword evidence="1" id="KW-0547">Nucleotide-binding</keyword>
<dbReference type="RefSeq" id="WP_061521035.1">
    <property type="nucleotide sequence ID" value="NZ_JARLZY010000005.1"/>
</dbReference>
<dbReference type="CDD" id="cd00009">
    <property type="entry name" value="AAA"/>
    <property type="match status" value="1"/>
</dbReference>
<dbReference type="Proteomes" id="UP000075430">
    <property type="component" value="Unassembled WGS sequence"/>
</dbReference>
<dbReference type="EMBL" id="LSBA01000006">
    <property type="protein sequence ID" value="KXZ21672.1"/>
    <property type="molecule type" value="Genomic_DNA"/>
</dbReference>
<evidence type="ECO:0000256" key="3">
    <source>
        <dbReference type="SAM" id="MobiDB-lite"/>
    </source>
</evidence>
<feature type="compositionally biased region" description="Polar residues" evidence="3">
    <location>
        <begin position="275"/>
        <end position="287"/>
    </location>
</feature>
<sequence>MTVIAHTDPFHQLVGEHKSFLEAKRLASQFALSDHPVFITGEVGTGKKQMAAAIHHKSARSSESFITVYCSQSAEQLEHELFSADGALKKAAGGTLFLYEIGDMPLSVQARLLCALDAEPSARIISGSTSLLTEAAADSKFSKDLFYRLNVLSLPLPALSERKSDIPLLLQYVLAKMGHHLHIDPSVYPLFEQHTFNGNVRELQNAACYMAAVSSGGTIYPQDAPPDIRNSLTAKTAKKKEKRLTLMEKEEFLFILESIKDLNTKGEPASRRSISELSKNSSTPLTPQQVRNRLDYLEKVNYVTKGRGRAGTKITLEGLGFLQSLKKQIL</sequence>
<dbReference type="InterPro" id="IPR027417">
    <property type="entry name" value="P-loop_NTPase"/>
</dbReference>
<gene>
    <name evidence="5" type="ORF">AXI58_12000</name>
</gene>
<dbReference type="PANTHER" id="PTHR32071">
    <property type="entry name" value="TRANSCRIPTIONAL REGULATORY PROTEIN"/>
    <property type="match status" value="1"/>
</dbReference>
<keyword evidence="6" id="KW-1185">Reference proteome</keyword>
<dbReference type="GO" id="GO:0005524">
    <property type="term" value="F:ATP binding"/>
    <property type="evidence" value="ECO:0007669"/>
    <property type="project" value="UniProtKB-KW"/>
</dbReference>
<dbReference type="STRING" id="1793963.AXI58_12000"/>
<dbReference type="Pfam" id="PF00158">
    <property type="entry name" value="Sigma54_activat"/>
    <property type="match status" value="1"/>
</dbReference>
<dbReference type="InterPro" id="IPR002078">
    <property type="entry name" value="Sigma_54_int"/>
</dbReference>
<evidence type="ECO:0000259" key="4">
    <source>
        <dbReference type="PROSITE" id="PS50045"/>
    </source>
</evidence>
<accession>A0A150F939</accession>
<dbReference type="InterPro" id="IPR058031">
    <property type="entry name" value="AAA_lid_NorR"/>
</dbReference>
<dbReference type="AlphaFoldDB" id="A0A150F939"/>
<dbReference type="Gene3D" id="1.10.10.10">
    <property type="entry name" value="Winged helix-like DNA-binding domain superfamily/Winged helix DNA-binding domain"/>
    <property type="match status" value="1"/>
</dbReference>
<dbReference type="InterPro" id="IPR036388">
    <property type="entry name" value="WH-like_DNA-bd_sf"/>
</dbReference>
<dbReference type="Gene3D" id="1.10.8.60">
    <property type="match status" value="1"/>
</dbReference>
<dbReference type="GO" id="GO:0006355">
    <property type="term" value="P:regulation of DNA-templated transcription"/>
    <property type="evidence" value="ECO:0007669"/>
    <property type="project" value="InterPro"/>
</dbReference>
<evidence type="ECO:0000313" key="6">
    <source>
        <dbReference type="Proteomes" id="UP000075430"/>
    </source>
</evidence>
<reference evidence="6" key="1">
    <citation type="submission" date="2016-02" db="EMBL/GenBank/DDBJ databases">
        <authorList>
            <person name="Dunlap C."/>
        </authorList>
    </citation>
    <scope>NUCLEOTIDE SEQUENCE [LARGE SCALE GENOMIC DNA]</scope>
    <source>
        <strain evidence="6">NRRL B-41092</strain>
    </source>
</reference>
<evidence type="ECO:0000256" key="2">
    <source>
        <dbReference type="ARBA" id="ARBA00022840"/>
    </source>
</evidence>
<dbReference type="Gene3D" id="3.40.50.300">
    <property type="entry name" value="P-loop containing nucleotide triphosphate hydrolases"/>
    <property type="match status" value="1"/>
</dbReference>
<dbReference type="OrthoDB" id="9803970at2"/>
<proteinExistence type="predicted"/>
<feature type="domain" description="Sigma-54 factor interaction" evidence="4">
    <location>
        <begin position="13"/>
        <end position="212"/>
    </location>
</feature>
<feature type="region of interest" description="Disordered" evidence="3">
    <location>
        <begin position="266"/>
        <end position="287"/>
    </location>
</feature>
<dbReference type="Pfam" id="PF25601">
    <property type="entry name" value="AAA_lid_14"/>
    <property type="match status" value="1"/>
</dbReference>
<evidence type="ECO:0000313" key="5">
    <source>
        <dbReference type="EMBL" id="KXZ21672.1"/>
    </source>
</evidence>
<comment type="caution">
    <text evidence="5">The sequence shown here is derived from an EMBL/GenBank/DDBJ whole genome shotgun (WGS) entry which is preliminary data.</text>
</comment>
<name>A0A150F939_9BACI</name>